<protein>
    <submittedName>
        <fullName evidence="3">Transcription factor 24-like</fullName>
    </submittedName>
</protein>
<dbReference type="Proteomes" id="UP000472263">
    <property type="component" value="Chromosome 24"/>
</dbReference>
<dbReference type="GO" id="GO:0000981">
    <property type="term" value="F:DNA-binding transcription factor activity, RNA polymerase II-specific"/>
    <property type="evidence" value="ECO:0007669"/>
    <property type="project" value="TreeGrafter"/>
</dbReference>
<feature type="region of interest" description="Disordered" evidence="1">
    <location>
        <begin position="189"/>
        <end position="213"/>
    </location>
</feature>
<dbReference type="Pfam" id="PF00010">
    <property type="entry name" value="HLH"/>
    <property type="match status" value="1"/>
</dbReference>
<dbReference type="Ensembl" id="ENSMMDT00005022119.1">
    <property type="protein sequence ID" value="ENSMMDP00005021632.1"/>
    <property type="gene ID" value="ENSMMDG00005010566.1"/>
</dbReference>
<dbReference type="InterPro" id="IPR011598">
    <property type="entry name" value="bHLH_dom"/>
</dbReference>
<dbReference type="Gene3D" id="4.10.280.10">
    <property type="entry name" value="Helix-loop-helix DNA-binding domain"/>
    <property type="match status" value="1"/>
</dbReference>
<dbReference type="GO" id="GO:0000977">
    <property type="term" value="F:RNA polymerase II transcription regulatory region sequence-specific DNA binding"/>
    <property type="evidence" value="ECO:0007669"/>
    <property type="project" value="TreeGrafter"/>
</dbReference>
<dbReference type="GeneTree" id="ENSGT00940000161395"/>
<evidence type="ECO:0000256" key="1">
    <source>
        <dbReference type="SAM" id="MobiDB-lite"/>
    </source>
</evidence>
<proteinExistence type="predicted"/>
<feature type="region of interest" description="Disordered" evidence="1">
    <location>
        <begin position="20"/>
        <end position="79"/>
    </location>
</feature>
<gene>
    <name evidence="3" type="primary">LOC115356296</name>
</gene>
<evidence type="ECO:0000313" key="4">
    <source>
        <dbReference type="Proteomes" id="UP000472263"/>
    </source>
</evidence>
<name>A0A667Y213_9TELE</name>
<organism evidence="3 4">
    <name type="scientific">Myripristis murdjan</name>
    <name type="common">pinecone soldierfish</name>
    <dbReference type="NCBI Taxonomy" id="586833"/>
    <lineage>
        <taxon>Eukaryota</taxon>
        <taxon>Metazoa</taxon>
        <taxon>Chordata</taxon>
        <taxon>Craniata</taxon>
        <taxon>Vertebrata</taxon>
        <taxon>Euteleostomi</taxon>
        <taxon>Actinopterygii</taxon>
        <taxon>Neopterygii</taxon>
        <taxon>Teleostei</taxon>
        <taxon>Neoteleostei</taxon>
        <taxon>Acanthomorphata</taxon>
        <taxon>Holocentriformes</taxon>
        <taxon>Holocentridae</taxon>
        <taxon>Myripristis</taxon>
    </lineage>
</organism>
<accession>A0A667Y213</accession>
<dbReference type="InterPro" id="IPR036638">
    <property type="entry name" value="HLH_DNA-bd_sf"/>
</dbReference>
<dbReference type="GO" id="GO:0046983">
    <property type="term" value="F:protein dimerization activity"/>
    <property type="evidence" value="ECO:0007669"/>
    <property type="project" value="InterPro"/>
</dbReference>
<dbReference type="InterPro" id="IPR050283">
    <property type="entry name" value="E-box_TF_Regulators"/>
</dbReference>
<evidence type="ECO:0000313" key="3">
    <source>
        <dbReference type="Ensembl" id="ENSMMDP00005021632.1"/>
    </source>
</evidence>
<dbReference type="GeneID" id="115356296"/>
<dbReference type="RefSeq" id="XP_029903270.1">
    <property type="nucleotide sequence ID" value="XM_030047410.1"/>
</dbReference>
<keyword evidence="4" id="KW-1185">Reference proteome</keyword>
<dbReference type="PROSITE" id="PS50888">
    <property type="entry name" value="BHLH"/>
    <property type="match status" value="1"/>
</dbReference>
<feature type="domain" description="BHLH" evidence="2">
    <location>
        <begin position="89"/>
        <end position="141"/>
    </location>
</feature>
<dbReference type="AlphaFoldDB" id="A0A667Y213"/>
<feature type="compositionally biased region" description="Polar residues" evidence="1">
    <location>
        <begin position="20"/>
        <end position="40"/>
    </location>
</feature>
<reference evidence="3" key="3">
    <citation type="submission" date="2025-09" db="UniProtKB">
        <authorList>
            <consortium name="Ensembl"/>
        </authorList>
    </citation>
    <scope>IDENTIFICATION</scope>
</reference>
<dbReference type="CDD" id="cd19709">
    <property type="entry name" value="bHLH_TS_TCF23_OUT"/>
    <property type="match status" value="1"/>
</dbReference>
<dbReference type="CTD" id="150921"/>
<dbReference type="PANTHER" id="PTHR23349:SF58">
    <property type="entry name" value="TRANSCRIPTION FACTOR 23"/>
    <property type="match status" value="1"/>
</dbReference>
<sequence length="213" mass="22705">MAGNPLEGLMSVTVDHQLVSSTTADPQSLQPCPASSQASLHGNRHTPRSSREPRKWSGSGCGPRSSSGPAFGSGSGCGSAVQARMLRSQHSPENAARERSRVRNLRQAFHSLQAALPSVPPDTKLSKLDVLVLATNYIAYLTETLDQGGALTEHSLPSRPGGYFHPVKKWPMRSLLYCGSMGELLSGVPANQMPPPGRDRTRPLTPTLAADTE</sequence>
<dbReference type="OrthoDB" id="10063436at2759"/>
<evidence type="ECO:0000259" key="2">
    <source>
        <dbReference type="PROSITE" id="PS50888"/>
    </source>
</evidence>
<dbReference type="GO" id="GO:0032502">
    <property type="term" value="P:developmental process"/>
    <property type="evidence" value="ECO:0007669"/>
    <property type="project" value="TreeGrafter"/>
</dbReference>
<reference evidence="3" key="1">
    <citation type="submission" date="2019-06" db="EMBL/GenBank/DDBJ databases">
        <authorList>
            <consortium name="Wellcome Sanger Institute Data Sharing"/>
        </authorList>
    </citation>
    <scope>NUCLEOTIDE SEQUENCE [LARGE SCALE GENOMIC DNA]</scope>
</reference>
<dbReference type="InParanoid" id="A0A667Y213"/>
<dbReference type="SUPFAM" id="SSF47459">
    <property type="entry name" value="HLH, helix-loop-helix DNA-binding domain"/>
    <property type="match status" value="1"/>
</dbReference>
<reference evidence="3" key="2">
    <citation type="submission" date="2025-08" db="UniProtKB">
        <authorList>
            <consortium name="Ensembl"/>
        </authorList>
    </citation>
    <scope>IDENTIFICATION</scope>
</reference>
<dbReference type="PANTHER" id="PTHR23349">
    <property type="entry name" value="BASIC HELIX-LOOP-HELIX TRANSCRIPTION FACTOR, TWIST"/>
    <property type="match status" value="1"/>
</dbReference>
<dbReference type="SMART" id="SM00353">
    <property type="entry name" value="HLH"/>
    <property type="match status" value="1"/>
</dbReference>